<dbReference type="STRING" id="1618356.UU93_C0003G0033"/>
<dbReference type="Gene3D" id="3.30.1360.40">
    <property type="match status" value="1"/>
</dbReference>
<keyword evidence="4 5" id="KW-0648">Protein biosynthesis</keyword>
<dbReference type="EMBL" id="LCCN01000003">
    <property type="protein sequence ID" value="KKS33025.1"/>
    <property type="molecule type" value="Genomic_DNA"/>
</dbReference>
<evidence type="ECO:0000313" key="7">
    <source>
        <dbReference type="EMBL" id="KKS33025.1"/>
    </source>
</evidence>
<dbReference type="SUPFAM" id="SSF55194">
    <property type="entry name" value="Ribosome recycling factor, RRF"/>
    <property type="match status" value="1"/>
</dbReference>
<dbReference type="FunFam" id="3.30.1360.40:FF:000001">
    <property type="entry name" value="Ribosome-recycling factor"/>
    <property type="match status" value="1"/>
</dbReference>
<proteinExistence type="inferred from homology"/>
<accession>A0A0G0Y8J3</accession>
<dbReference type="Proteomes" id="UP000034160">
    <property type="component" value="Unassembled WGS sequence"/>
</dbReference>
<dbReference type="InterPro" id="IPR036191">
    <property type="entry name" value="RRF_sf"/>
</dbReference>
<keyword evidence="3 5" id="KW-0963">Cytoplasm</keyword>
<evidence type="ECO:0000256" key="4">
    <source>
        <dbReference type="ARBA" id="ARBA00022917"/>
    </source>
</evidence>
<dbReference type="GO" id="GO:0043023">
    <property type="term" value="F:ribosomal large subunit binding"/>
    <property type="evidence" value="ECO:0007669"/>
    <property type="project" value="TreeGrafter"/>
</dbReference>
<dbReference type="HAMAP" id="MF_00040">
    <property type="entry name" value="RRF"/>
    <property type="match status" value="1"/>
</dbReference>
<dbReference type="FunFam" id="1.10.132.20:FF:000001">
    <property type="entry name" value="Ribosome-recycling factor"/>
    <property type="match status" value="1"/>
</dbReference>
<dbReference type="GO" id="GO:0005737">
    <property type="term" value="C:cytoplasm"/>
    <property type="evidence" value="ECO:0007669"/>
    <property type="project" value="UniProtKB-SubCell"/>
</dbReference>
<comment type="function">
    <text evidence="5">Responsible for the release of ribosomes from messenger RNA at the termination of protein biosynthesis. May increase the efficiency of translation by recycling ribosomes from one round of translation to another.</text>
</comment>
<feature type="domain" description="Ribosome recycling factor" evidence="6">
    <location>
        <begin position="18"/>
        <end position="182"/>
    </location>
</feature>
<dbReference type="InterPro" id="IPR023584">
    <property type="entry name" value="Ribosome_recyc_fac_dom"/>
</dbReference>
<gene>
    <name evidence="5" type="primary">frr</name>
    <name evidence="7" type="ORF">UU93_C0003G0033</name>
</gene>
<dbReference type="GO" id="GO:0006415">
    <property type="term" value="P:translational termination"/>
    <property type="evidence" value="ECO:0007669"/>
    <property type="project" value="UniProtKB-UniRule"/>
</dbReference>
<comment type="subcellular location">
    <subcellularLocation>
        <location evidence="1 5">Cytoplasm</location>
    </subcellularLocation>
</comment>
<evidence type="ECO:0000256" key="3">
    <source>
        <dbReference type="ARBA" id="ARBA00022490"/>
    </source>
</evidence>
<comment type="similarity">
    <text evidence="2 5">Belongs to the RRF family.</text>
</comment>
<comment type="caution">
    <text evidence="7">The sequence shown here is derived from an EMBL/GenBank/DDBJ whole genome shotgun (WGS) entry which is preliminary data.</text>
</comment>
<dbReference type="InterPro" id="IPR002661">
    <property type="entry name" value="Ribosome_recyc_fac"/>
</dbReference>
<evidence type="ECO:0000256" key="5">
    <source>
        <dbReference type="HAMAP-Rule" id="MF_00040"/>
    </source>
</evidence>
<dbReference type="PANTHER" id="PTHR20982">
    <property type="entry name" value="RIBOSOME RECYCLING FACTOR"/>
    <property type="match status" value="1"/>
</dbReference>
<dbReference type="Pfam" id="PF01765">
    <property type="entry name" value="RRF"/>
    <property type="match status" value="1"/>
</dbReference>
<dbReference type="Gene3D" id="1.10.132.20">
    <property type="entry name" value="Ribosome-recycling factor"/>
    <property type="match status" value="1"/>
</dbReference>
<name>A0A0G0Y8J3_9BACT</name>
<evidence type="ECO:0000259" key="6">
    <source>
        <dbReference type="Pfam" id="PF01765"/>
    </source>
</evidence>
<sequence length="184" mass="20857">MDLEEVKQKMQKLVEFVKNDVASIRTGRANSSLVDNIVINAYGGTAKMKVIEVAQVMVPDAGSITITPYDQSIIGDIRRDIEAANVGLTPVIDNNLIRIAVPSLTSERRLEYVKMLHVKLEDGRVKVRQIRHEKMGELKREFEEKKITEDDRRSYEDDLQKITDAMMGEIENIGKAKEAELMVI</sequence>
<evidence type="ECO:0000256" key="1">
    <source>
        <dbReference type="ARBA" id="ARBA00004496"/>
    </source>
</evidence>
<dbReference type="CDD" id="cd00520">
    <property type="entry name" value="RRF"/>
    <property type="match status" value="1"/>
</dbReference>
<dbReference type="AlphaFoldDB" id="A0A0G0Y8J3"/>
<dbReference type="NCBIfam" id="TIGR00496">
    <property type="entry name" value="frr"/>
    <property type="match status" value="1"/>
</dbReference>
<organism evidence="7 8">
    <name type="scientific">Candidatus Amesbacteria bacterium GW2011_GWA2_42_12</name>
    <dbReference type="NCBI Taxonomy" id="1618356"/>
    <lineage>
        <taxon>Bacteria</taxon>
        <taxon>Candidatus Amesiibacteriota</taxon>
    </lineage>
</organism>
<dbReference type="PATRIC" id="fig|1618356.3.peg.223"/>
<evidence type="ECO:0000256" key="2">
    <source>
        <dbReference type="ARBA" id="ARBA00005912"/>
    </source>
</evidence>
<dbReference type="PANTHER" id="PTHR20982:SF3">
    <property type="entry name" value="MITOCHONDRIAL RIBOSOME RECYCLING FACTOR PSEUDO 1"/>
    <property type="match status" value="1"/>
</dbReference>
<evidence type="ECO:0000313" key="8">
    <source>
        <dbReference type="Proteomes" id="UP000034160"/>
    </source>
</evidence>
<protein>
    <recommendedName>
        <fullName evidence="5">Ribosome-recycling factor</fullName>
        <shortName evidence="5">RRF</shortName>
    </recommendedName>
    <alternativeName>
        <fullName evidence="5">Ribosome-releasing factor</fullName>
    </alternativeName>
</protein>
<reference evidence="7 8" key="1">
    <citation type="journal article" date="2015" name="Nature">
        <title>rRNA introns, odd ribosomes, and small enigmatic genomes across a large radiation of phyla.</title>
        <authorList>
            <person name="Brown C.T."/>
            <person name="Hug L.A."/>
            <person name="Thomas B.C."/>
            <person name="Sharon I."/>
            <person name="Castelle C.J."/>
            <person name="Singh A."/>
            <person name="Wilkins M.J."/>
            <person name="Williams K.H."/>
            <person name="Banfield J.F."/>
        </authorList>
    </citation>
    <scope>NUCLEOTIDE SEQUENCE [LARGE SCALE GENOMIC DNA]</scope>
</reference>